<evidence type="ECO:0000256" key="7">
    <source>
        <dbReference type="ARBA" id="ARBA00023128"/>
    </source>
</evidence>
<evidence type="ECO:0000256" key="3">
    <source>
        <dbReference type="ARBA" id="ARBA00022617"/>
    </source>
</evidence>
<evidence type="ECO:0000256" key="13">
    <source>
        <dbReference type="SAM" id="Phobius"/>
    </source>
</evidence>
<dbReference type="OrthoDB" id="4243at2759"/>
<dbReference type="InterPro" id="IPR000511">
    <property type="entry name" value="Holocyt_c/c1_synthase"/>
</dbReference>
<comment type="function">
    <text evidence="11">Lyase that catalyzes the covalent linking of the heme group to the cytochrome C apoprotein to produce the mature functional cytochrome.</text>
</comment>
<feature type="compositionally biased region" description="Polar residues" evidence="12">
    <location>
        <begin position="44"/>
        <end position="63"/>
    </location>
</feature>
<keyword evidence="13" id="KW-1133">Transmembrane helix</keyword>
<comment type="subcellular location">
    <subcellularLocation>
        <location evidence="1 11">Mitochondrion inner membrane</location>
    </subcellularLocation>
</comment>
<name>A0A0V0UD56_9BILA</name>
<dbReference type="PANTHER" id="PTHR12743">
    <property type="entry name" value="CYTOCHROME C1 HEME LYASE"/>
    <property type="match status" value="1"/>
</dbReference>
<dbReference type="GO" id="GO:0046872">
    <property type="term" value="F:metal ion binding"/>
    <property type="evidence" value="ECO:0007669"/>
    <property type="project" value="UniProtKB-KW"/>
</dbReference>
<accession>A0A0V0UD56</accession>
<evidence type="ECO:0000256" key="11">
    <source>
        <dbReference type="RuleBase" id="RU363130"/>
    </source>
</evidence>
<keyword evidence="15" id="KW-1185">Reference proteome</keyword>
<organism evidence="14 15">
    <name type="scientific">Trichinella murrelli</name>
    <dbReference type="NCBI Taxonomy" id="144512"/>
    <lineage>
        <taxon>Eukaryota</taxon>
        <taxon>Metazoa</taxon>
        <taxon>Ecdysozoa</taxon>
        <taxon>Nematoda</taxon>
        <taxon>Enoplea</taxon>
        <taxon>Dorylaimia</taxon>
        <taxon>Trichinellida</taxon>
        <taxon>Trichinellidae</taxon>
        <taxon>Trichinella</taxon>
    </lineage>
</organism>
<keyword evidence="9 11" id="KW-0456">Lyase</keyword>
<evidence type="ECO:0000313" key="15">
    <source>
        <dbReference type="Proteomes" id="UP000055048"/>
    </source>
</evidence>
<evidence type="ECO:0000256" key="12">
    <source>
        <dbReference type="SAM" id="MobiDB-lite"/>
    </source>
</evidence>
<feature type="region of interest" description="Disordered" evidence="12">
    <location>
        <begin position="44"/>
        <end position="97"/>
    </location>
</feature>
<evidence type="ECO:0000256" key="4">
    <source>
        <dbReference type="ARBA" id="ARBA00022723"/>
    </source>
</evidence>
<evidence type="ECO:0000256" key="5">
    <source>
        <dbReference type="ARBA" id="ARBA00022792"/>
    </source>
</evidence>
<dbReference type="EC" id="4.4.1.17" evidence="11"/>
<dbReference type="PROSITE" id="PS00822">
    <property type="entry name" value="CYTO_HEME_LYASE_2"/>
    <property type="match status" value="1"/>
</dbReference>
<evidence type="ECO:0000256" key="2">
    <source>
        <dbReference type="ARBA" id="ARBA00007255"/>
    </source>
</evidence>
<evidence type="ECO:0000313" key="14">
    <source>
        <dbReference type="EMBL" id="KRX49041.1"/>
    </source>
</evidence>
<proteinExistence type="inferred from homology"/>
<comment type="similarity">
    <text evidence="2 11">Belongs to the cytochrome c-type heme lyase family.</text>
</comment>
<sequence length="281" mass="32703">MSTHCCSFLNRNLFYAYFEQLCTLFAFMYYAVVVLIQMGASESNLNEPKSTSGCPMQKKSSSGCPMKSDDSLDPANMMPPENQQPAPDQPFPLSTERELSSIPKAGSNENWMYPSAQMFWNAMLRKGWQWKESDIQPDDMDSIIRIHNSNNEQAWREILRWEALHFKECDCPKLKSFRGDATKYTPRARIRRALGYELPFDRHDWIVDRCGKEVHYVIDYYDGGKVNPETGQFSLMDVRPAMDSWQNIFDRIIVAYMRFKYDTLGMKPPRVKCSVSQEMLK</sequence>
<dbReference type="Pfam" id="PF01265">
    <property type="entry name" value="Cyto_heme_lyase"/>
    <property type="match status" value="1"/>
</dbReference>
<keyword evidence="3 11" id="KW-0349">Heme</keyword>
<keyword evidence="13" id="KW-0812">Transmembrane</keyword>
<dbReference type="STRING" id="144512.A0A0V0UD56"/>
<evidence type="ECO:0000256" key="8">
    <source>
        <dbReference type="ARBA" id="ARBA00023136"/>
    </source>
</evidence>
<keyword evidence="6 11" id="KW-0408">Iron</keyword>
<dbReference type="EMBL" id="JYDJ01000021">
    <property type="protein sequence ID" value="KRX49041.1"/>
    <property type="molecule type" value="Genomic_DNA"/>
</dbReference>
<evidence type="ECO:0000256" key="9">
    <source>
        <dbReference type="ARBA" id="ARBA00023239"/>
    </source>
</evidence>
<evidence type="ECO:0000256" key="1">
    <source>
        <dbReference type="ARBA" id="ARBA00004273"/>
    </source>
</evidence>
<dbReference type="GO" id="GO:0004408">
    <property type="term" value="F:holocytochrome-c synthase activity"/>
    <property type="evidence" value="ECO:0007669"/>
    <property type="project" value="UniProtKB-EC"/>
</dbReference>
<dbReference type="GO" id="GO:0005743">
    <property type="term" value="C:mitochondrial inner membrane"/>
    <property type="evidence" value="ECO:0007669"/>
    <property type="project" value="UniProtKB-SubCell"/>
</dbReference>
<protein>
    <recommendedName>
        <fullName evidence="11">Holocytochrome c-type synthase</fullName>
        <ecNumber evidence="11">4.4.1.17</ecNumber>
    </recommendedName>
</protein>
<evidence type="ECO:0000256" key="6">
    <source>
        <dbReference type="ARBA" id="ARBA00023004"/>
    </source>
</evidence>
<dbReference type="Proteomes" id="UP000055048">
    <property type="component" value="Unassembled WGS sequence"/>
</dbReference>
<gene>
    <name evidence="14" type="primary">HCCS</name>
    <name evidence="14" type="ORF">T05_449</name>
</gene>
<comment type="caution">
    <text evidence="14">The sequence shown here is derived from an EMBL/GenBank/DDBJ whole genome shotgun (WGS) entry which is preliminary data.</text>
</comment>
<keyword evidence="8 11" id="KW-0472">Membrane</keyword>
<feature type="transmembrane region" description="Helical" evidence="13">
    <location>
        <begin position="21"/>
        <end position="40"/>
    </location>
</feature>
<keyword evidence="5 11" id="KW-0999">Mitochondrion inner membrane</keyword>
<comment type="catalytic activity">
    <reaction evidence="10">
        <text>holo-[cytochrome c] = apo-[cytochrome c] + heme b</text>
        <dbReference type="Rhea" id="RHEA:22648"/>
        <dbReference type="Rhea" id="RHEA-COMP:10725"/>
        <dbReference type="Rhea" id="RHEA-COMP:10726"/>
        <dbReference type="ChEBI" id="CHEBI:29950"/>
        <dbReference type="ChEBI" id="CHEBI:60344"/>
        <dbReference type="ChEBI" id="CHEBI:83739"/>
        <dbReference type="EC" id="4.4.1.17"/>
    </reaction>
    <physiologicalReaction direction="right-to-left" evidence="10">
        <dbReference type="Rhea" id="RHEA:22650"/>
    </physiologicalReaction>
</comment>
<dbReference type="AlphaFoldDB" id="A0A0V0UD56"/>
<dbReference type="PROSITE" id="PS00821">
    <property type="entry name" value="CYTO_HEME_LYASE_1"/>
    <property type="match status" value="1"/>
</dbReference>
<dbReference type="PANTHER" id="PTHR12743:SF0">
    <property type="entry name" value="HOLOCYTOCHROME C-TYPE SYNTHASE"/>
    <property type="match status" value="1"/>
</dbReference>
<evidence type="ECO:0000256" key="10">
    <source>
        <dbReference type="ARBA" id="ARBA00023944"/>
    </source>
</evidence>
<keyword evidence="4 11" id="KW-0479">Metal-binding</keyword>
<reference evidence="14 15" key="1">
    <citation type="submission" date="2015-01" db="EMBL/GenBank/DDBJ databases">
        <title>Evolution of Trichinella species and genotypes.</title>
        <authorList>
            <person name="Korhonen P.K."/>
            <person name="Edoardo P."/>
            <person name="Giuseppe L.R."/>
            <person name="Gasser R.B."/>
        </authorList>
    </citation>
    <scope>NUCLEOTIDE SEQUENCE [LARGE SCALE GENOMIC DNA]</scope>
    <source>
        <strain evidence="14">ISS417</strain>
    </source>
</reference>
<keyword evidence="7 11" id="KW-0496">Mitochondrion</keyword>